<sequence length="319" mass="37553">MGFTAWYLSLLYLIAILSDILNGMEKSPGNEYEQLIKFSVLDSEIVNLVNQFRQQDINKVDDGQIILDYQKCTSIHDPNDRDKGRLFKWVDPTLLEKDTYKKWIALNNEYETQVDIPEKSNPKKKKAIDDFLDAILSTMIWKSFYQFLLKKGHPYAESLQTFRARIKQLWFVEYSRKQGLIDSSGFEHVFMGEYKNGEVSGMHSWLRFYLLERNESQEFDYRGFTIKRFNIMAAVKFSWHNHIKRSSTFFIGTSPEFDMALYTICFLTRQSRDICKFQLEECPFSVTSYKLMQQGKIFVGTVYPVAGSFTEKCRKHNSL</sequence>
<keyword evidence="9 11" id="KW-0464">Manganese</keyword>
<evidence type="ECO:0000256" key="9">
    <source>
        <dbReference type="ARBA" id="ARBA00023211"/>
    </source>
</evidence>
<keyword evidence="4 11" id="KW-0540">Nuclease</keyword>
<name>A0A8R1XUS2_ONCVO</name>
<proteinExistence type="inferred from homology"/>
<protein>
    <submittedName>
        <fullName evidence="13">Poly(U)-specific endoribonuclease</fullName>
    </submittedName>
</protein>
<dbReference type="SUPFAM" id="SSF142877">
    <property type="entry name" value="EndoU-like"/>
    <property type="match status" value="1"/>
</dbReference>
<dbReference type="OMA" id="NWLYFAD"/>
<feature type="signal peptide" evidence="11">
    <location>
        <begin position="1"/>
        <end position="23"/>
    </location>
</feature>
<keyword evidence="6 11" id="KW-0255">Endonuclease</keyword>
<dbReference type="EnsemblMetazoa" id="OVOC3147.1">
    <property type="protein sequence ID" value="OVOC3147.1"/>
    <property type="gene ID" value="WBGene00239956"/>
</dbReference>
<keyword evidence="14" id="KW-1185">Reference proteome</keyword>
<keyword evidence="7 11" id="KW-0378">Hydrolase</keyword>
<dbReference type="GO" id="GO:0046872">
    <property type="term" value="F:metal ion binding"/>
    <property type="evidence" value="ECO:0007669"/>
    <property type="project" value="UniProtKB-UniRule"/>
</dbReference>
<dbReference type="InterPro" id="IPR037227">
    <property type="entry name" value="EndoU-like"/>
</dbReference>
<accession>A0A8R1XUS2</accession>
<dbReference type="EMBL" id="CMVM020000079">
    <property type="status" value="NOT_ANNOTATED_CDS"/>
    <property type="molecule type" value="Genomic_DNA"/>
</dbReference>
<dbReference type="Pfam" id="PF09412">
    <property type="entry name" value="XendoU"/>
    <property type="match status" value="1"/>
</dbReference>
<dbReference type="InterPro" id="IPR039787">
    <property type="entry name" value="ENDOU"/>
</dbReference>
<comment type="similarity">
    <text evidence="2 11">Belongs to the ENDOU family.</text>
</comment>
<evidence type="ECO:0000259" key="12">
    <source>
        <dbReference type="PROSITE" id="PS51959"/>
    </source>
</evidence>
<evidence type="ECO:0000256" key="6">
    <source>
        <dbReference type="ARBA" id="ARBA00022759"/>
    </source>
</evidence>
<comment type="subunit">
    <text evidence="3 11">Monomer.</text>
</comment>
<reference evidence="14" key="1">
    <citation type="submission" date="2013-10" db="EMBL/GenBank/DDBJ databases">
        <title>Genome sequencing of Onchocerca volvulus.</title>
        <authorList>
            <person name="Cotton J."/>
            <person name="Tsai J."/>
            <person name="Stanley E."/>
            <person name="Tracey A."/>
            <person name="Holroyd N."/>
            <person name="Lustigman S."/>
            <person name="Berriman M."/>
        </authorList>
    </citation>
    <scope>NUCLEOTIDE SEQUENCE</scope>
</reference>
<reference evidence="13" key="2">
    <citation type="submission" date="2022-06" db="UniProtKB">
        <authorList>
            <consortium name="EnsemblMetazoa"/>
        </authorList>
    </citation>
    <scope>IDENTIFICATION</scope>
</reference>
<evidence type="ECO:0000256" key="11">
    <source>
        <dbReference type="RuleBase" id="RU367085"/>
    </source>
</evidence>
<keyword evidence="5 11" id="KW-0479">Metal-binding</keyword>
<dbReference type="PANTHER" id="PTHR12439:SF11">
    <property type="entry name" value="URIDYLATE-SPECIFIC ENDORIBONUCLEASE"/>
    <property type="match status" value="1"/>
</dbReference>
<keyword evidence="8 11" id="KW-0694">RNA-binding</keyword>
<evidence type="ECO:0000313" key="13">
    <source>
        <dbReference type="EnsemblMetazoa" id="OVOC3147.1"/>
    </source>
</evidence>
<evidence type="ECO:0000256" key="8">
    <source>
        <dbReference type="ARBA" id="ARBA00022884"/>
    </source>
</evidence>
<evidence type="ECO:0000256" key="3">
    <source>
        <dbReference type="ARBA" id="ARBA00011245"/>
    </source>
</evidence>
<evidence type="ECO:0000256" key="7">
    <source>
        <dbReference type="ARBA" id="ARBA00022801"/>
    </source>
</evidence>
<evidence type="ECO:0000256" key="10">
    <source>
        <dbReference type="ARBA" id="ARBA00023239"/>
    </source>
</evidence>
<keyword evidence="11" id="KW-0732">Signal</keyword>
<evidence type="ECO:0000256" key="2">
    <source>
        <dbReference type="ARBA" id="ARBA00010168"/>
    </source>
</evidence>
<dbReference type="PROSITE" id="PS51959">
    <property type="entry name" value="ENDOU"/>
    <property type="match status" value="1"/>
</dbReference>
<evidence type="ECO:0000313" key="14">
    <source>
        <dbReference type="Proteomes" id="UP000024404"/>
    </source>
</evidence>
<dbReference type="InterPro" id="IPR018998">
    <property type="entry name" value="EndoU_C"/>
</dbReference>
<feature type="domain" description="EndoU" evidence="12">
    <location>
        <begin position="41"/>
        <end position="308"/>
    </location>
</feature>
<dbReference type="GO" id="GO:0016829">
    <property type="term" value="F:lyase activity"/>
    <property type="evidence" value="ECO:0007669"/>
    <property type="project" value="UniProtKB-KW"/>
</dbReference>
<organism evidence="13 14">
    <name type="scientific">Onchocerca volvulus</name>
    <dbReference type="NCBI Taxonomy" id="6282"/>
    <lineage>
        <taxon>Eukaryota</taxon>
        <taxon>Metazoa</taxon>
        <taxon>Ecdysozoa</taxon>
        <taxon>Nematoda</taxon>
        <taxon>Chromadorea</taxon>
        <taxon>Rhabditida</taxon>
        <taxon>Spirurina</taxon>
        <taxon>Spiruromorpha</taxon>
        <taxon>Filarioidea</taxon>
        <taxon>Onchocercidae</taxon>
        <taxon>Onchocerca</taxon>
    </lineage>
</organism>
<dbReference type="Proteomes" id="UP000024404">
    <property type="component" value="Unassembled WGS sequence"/>
</dbReference>
<dbReference type="AlphaFoldDB" id="A0A8R1XUS2"/>
<comment type="cofactor">
    <cofactor evidence="1 11">
        <name>Mn(2+)</name>
        <dbReference type="ChEBI" id="CHEBI:29035"/>
    </cofactor>
</comment>
<keyword evidence="10" id="KW-0456">Lyase</keyword>
<dbReference type="PANTHER" id="PTHR12439">
    <property type="entry name" value="PLACENTAL PROTEIN 11-RELATED"/>
    <property type="match status" value="1"/>
</dbReference>
<feature type="chain" id="PRO_5035959371" evidence="11">
    <location>
        <begin position="24"/>
        <end position="319"/>
    </location>
</feature>
<dbReference type="GO" id="GO:0004521">
    <property type="term" value="F:RNA endonuclease activity"/>
    <property type="evidence" value="ECO:0007669"/>
    <property type="project" value="UniProtKB-UniRule"/>
</dbReference>
<dbReference type="CDD" id="cd21159">
    <property type="entry name" value="XendoU"/>
    <property type="match status" value="1"/>
</dbReference>
<evidence type="ECO:0000256" key="1">
    <source>
        <dbReference type="ARBA" id="ARBA00001936"/>
    </source>
</evidence>
<evidence type="ECO:0000256" key="4">
    <source>
        <dbReference type="ARBA" id="ARBA00022722"/>
    </source>
</evidence>
<dbReference type="GO" id="GO:0016787">
    <property type="term" value="F:hydrolase activity"/>
    <property type="evidence" value="ECO:0007669"/>
    <property type="project" value="UniProtKB-KW"/>
</dbReference>
<evidence type="ECO:0000256" key="5">
    <source>
        <dbReference type="ARBA" id="ARBA00022723"/>
    </source>
</evidence>
<dbReference type="GO" id="GO:0003723">
    <property type="term" value="F:RNA binding"/>
    <property type="evidence" value="ECO:0007669"/>
    <property type="project" value="UniProtKB-UniRule"/>
</dbReference>